<feature type="coiled-coil region" evidence="1">
    <location>
        <begin position="74"/>
        <end position="116"/>
    </location>
</feature>
<comment type="caution">
    <text evidence="3">The sequence shown here is derived from an EMBL/GenBank/DDBJ whole genome shotgun (WGS) entry which is preliminary data.</text>
</comment>
<feature type="signal peptide" evidence="2">
    <location>
        <begin position="1"/>
        <end position="25"/>
    </location>
</feature>
<dbReference type="RefSeq" id="WP_104030797.1">
    <property type="nucleotide sequence ID" value="NZ_PRKQ01000003.1"/>
</dbReference>
<reference evidence="3 4" key="1">
    <citation type="submission" date="2018-02" db="EMBL/GenBank/DDBJ databases">
        <title>Comparative analysis of genomes of three Brevibacillus laterosporus strains producers of potent antimicrobials isolated from silage.</title>
        <authorList>
            <person name="Kojic M."/>
            <person name="Miljkovic M."/>
            <person name="Studholme D."/>
            <person name="Filipic B."/>
        </authorList>
    </citation>
    <scope>NUCLEOTIDE SEQUENCE [LARGE SCALE GENOMIC DNA]</scope>
    <source>
        <strain evidence="3 4">BGSP11</strain>
    </source>
</reference>
<feature type="chain" id="PRO_5042919153" description="DUF5667 domain-containing protein" evidence="2">
    <location>
        <begin position="26"/>
        <end position="263"/>
    </location>
</feature>
<name>A0AAP8U6H5_BRELA</name>
<evidence type="ECO:0008006" key="5">
    <source>
        <dbReference type="Google" id="ProtNLM"/>
    </source>
</evidence>
<proteinExistence type="predicted"/>
<evidence type="ECO:0000256" key="1">
    <source>
        <dbReference type="SAM" id="Coils"/>
    </source>
</evidence>
<organism evidence="3 4">
    <name type="scientific">Brevibacillus laterosporus</name>
    <name type="common">Bacillus laterosporus</name>
    <dbReference type="NCBI Taxonomy" id="1465"/>
    <lineage>
        <taxon>Bacteria</taxon>
        <taxon>Bacillati</taxon>
        <taxon>Bacillota</taxon>
        <taxon>Bacilli</taxon>
        <taxon>Bacillales</taxon>
        <taxon>Paenibacillaceae</taxon>
        <taxon>Brevibacillus</taxon>
    </lineage>
</organism>
<keyword evidence="1" id="KW-0175">Coiled coil</keyword>
<dbReference type="Proteomes" id="UP000239759">
    <property type="component" value="Unassembled WGS sequence"/>
</dbReference>
<evidence type="ECO:0000256" key="2">
    <source>
        <dbReference type="SAM" id="SignalP"/>
    </source>
</evidence>
<evidence type="ECO:0000313" key="3">
    <source>
        <dbReference type="EMBL" id="PPB10754.1"/>
    </source>
</evidence>
<dbReference type="AlphaFoldDB" id="A0AAP8U6H5"/>
<sequence>MNKKASRWMIGALALAVFAPTAAFAATNTNVDETKVEQAFYQKQEYFSLEDRESNQQELMKIINKYNPDLADDFQKLFDQHEKVKVELDEATKKQLDEIREQVKNGTLTQEQANEKLGVKGFDLGKMEKVKVELDEATKKQLDEIREQVKNGTLTQEQANEKLGVKGFDLGKMEKVKVEVDEATKTKLDEIREQMKNGTLTQEQAKEEMEKLGFKHAVREGKENIMEQIKVAADADDADTVNKMLHELLENMQNKKHLEANAE</sequence>
<keyword evidence="2" id="KW-0732">Signal</keyword>
<gene>
    <name evidence="3" type="ORF">C4A77_03760</name>
</gene>
<dbReference type="EMBL" id="PRKQ01000003">
    <property type="protein sequence ID" value="PPB10754.1"/>
    <property type="molecule type" value="Genomic_DNA"/>
</dbReference>
<evidence type="ECO:0000313" key="4">
    <source>
        <dbReference type="Proteomes" id="UP000239759"/>
    </source>
</evidence>
<accession>A0AAP8U6H5</accession>
<protein>
    <recommendedName>
        <fullName evidence="5">DUF5667 domain-containing protein</fullName>
    </recommendedName>
</protein>